<evidence type="ECO:0000256" key="4">
    <source>
        <dbReference type="ARBA" id="ARBA00023136"/>
    </source>
</evidence>
<keyword evidence="4 5" id="KW-0472">Membrane</keyword>
<accession>A0A918TM36</accession>
<name>A0A918TM36_9RHOB</name>
<organism evidence="7 8">
    <name type="scientific">Neogemmobacter tilapiae</name>
    <dbReference type="NCBI Taxonomy" id="875041"/>
    <lineage>
        <taxon>Bacteria</taxon>
        <taxon>Pseudomonadati</taxon>
        <taxon>Pseudomonadota</taxon>
        <taxon>Alphaproteobacteria</taxon>
        <taxon>Rhodobacterales</taxon>
        <taxon>Paracoccaceae</taxon>
        <taxon>Neogemmobacter</taxon>
    </lineage>
</organism>
<gene>
    <name evidence="7" type="ORF">GCM10007315_16370</name>
</gene>
<evidence type="ECO:0000313" key="7">
    <source>
        <dbReference type="EMBL" id="GHC54244.1"/>
    </source>
</evidence>
<comment type="caution">
    <text evidence="7">The sequence shown here is derived from an EMBL/GenBank/DDBJ whole genome shotgun (WGS) entry which is preliminary data.</text>
</comment>
<dbReference type="GO" id="GO:0016853">
    <property type="term" value="F:isomerase activity"/>
    <property type="evidence" value="ECO:0007669"/>
    <property type="project" value="UniProtKB-KW"/>
</dbReference>
<dbReference type="EMBL" id="BMYJ01000004">
    <property type="protein sequence ID" value="GHC54244.1"/>
    <property type="molecule type" value="Genomic_DNA"/>
</dbReference>
<dbReference type="Proteomes" id="UP000638981">
    <property type="component" value="Unassembled WGS sequence"/>
</dbReference>
<keyword evidence="3 5" id="KW-1133">Transmembrane helix</keyword>
<evidence type="ECO:0000313" key="8">
    <source>
        <dbReference type="Proteomes" id="UP000638981"/>
    </source>
</evidence>
<reference evidence="7" key="2">
    <citation type="submission" date="2020-09" db="EMBL/GenBank/DDBJ databases">
        <authorList>
            <person name="Sun Q."/>
            <person name="Kim S."/>
        </authorList>
    </citation>
    <scope>NUCLEOTIDE SEQUENCE</scope>
    <source>
        <strain evidence="7">KCTC 23310</strain>
    </source>
</reference>
<keyword evidence="1" id="KW-1003">Cell membrane</keyword>
<dbReference type="Pfam" id="PF06305">
    <property type="entry name" value="LapA_dom"/>
    <property type="match status" value="1"/>
</dbReference>
<evidence type="ECO:0000256" key="5">
    <source>
        <dbReference type="SAM" id="Phobius"/>
    </source>
</evidence>
<dbReference type="RefSeq" id="WP_189411143.1">
    <property type="nucleotide sequence ID" value="NZ_BMYJ01000004.1"/>
</dbReference>
<reference evidence="7" key="1">
    <citation type="journal article" date="2014" name="Int. J. Syst. Evol. Microbiol.">
        <title>Complete genome sequence of Corynebacterium casei LMG S-19264T (=DSM 44701T), isolated from a smear-ripened cheese.</title>
        <authorList>
            <consortium name="US DOE Joint Genome Institute (JGI-PGF)"/>
            <person name="Walter F."/>
            <person name="Albersmeier A."/>
            <person name="Kalinowski J."/>
            <person name="Ruckert C."/>
        </authorList>
    </citation>
    <scope>NUCLEOTIDE SEQUENCE</scope>
    <source>
        <strain evidence="7">KCTC 23310</strain>
    </source>
</reference>
<dbReference type="AlphaFoldDB" id="A0A918TM36"/>
<sequence>MIRWLRYLFLGTLAIALVTLALANRSVVRVQALPDDMAAFLGLDLSAELPLFLVIFGAIVVGLMIGFAWEWLREHRYRADARAKGRDVSRLERELAVMRDAGQVPPQDDVLAILDQGRR</sequence>
<proteinExistence type="predicted"/>
<evidence type="ECO:0000256" key="3">
    <source>
        <dbReference type="ARBA" id="ARBA00022989"/>
    </source>
</evidence>
<evidence type="ECO:0000256" key="2">
    <source>
        <dbReference type="ARBA" id="ARBA00022692"/>
    </source>
</evidence>
<keyword evidence="7" id="KW-0413">Isomerase</keyword>
<dbReference type="InterPro" id="IPR010445">
    <property type="entry name" value="LapA_dom"/>
</dbReference>
<dbReference type="GO" id="GO:0005886">
    <property type="term" value="C:plasma membrane"/>
    <property type="evidence" value="ECO:0007669"/>
    <property type="project" value="InterPro"/>
</dbReference>
<keyword evidence="8" id="KW-1185">Reference proteome</keyword>
<evidence type="ECO:0000259" key="6">
    <source>
        <dbReference type="Pfam" id="PF06305"/>
    </source>
</evidence>
<protein>
    <submittedName>
        <fullName evidence="7">Phosphoribosylanthranilate isomerase</fullName>
    </submittedName>
</protein>
<feature type="transmembrane region" description="Helical" evidence="5">
    <location>
        <begin position="49"/>
        <end position="72"/>
    </location>
</feature>
<evidence type="ECO:0000256" key="1">
    <source>
        <dbReference type="ARBA" id="ARBA00022475"/>
    </source>
</evidence>
<feature type="domain" description="Lipopolysaccharide assembly protein A" evidence="6">
    <location>
        <begin position="46"/>
        <end position="96"/>
    </location>
</feature>
<keyword evidence="2 5" id="KW-0812">Transmembrane</keyword>